<reference evidence="2" key="1">
    <citation type="submission" date="2019-03" db="EMBL/GenBank/DDBJ databases">
        <title>WGS assembly of Setaria viridis.</title>
        <authorList>
            <person name="Huang P."/>
            <person name="Jenkins J."/>
            <person name="Grimwood J."/>
            <person name="Barry K."/>
            <person name="Healey A."/>
            <person name="Mamidi S."/>
            <person name="Sreedasyam A."/>
            <person name="Shu S."/>
            <person name="Feldman M."/>
            <person name="Wu J."/>
            <person name="Yu Y."/>
            <person name="Chen C."/>
            <person name="Johnson J."/>
            <person name="Rokhsar D."/>
            <person name="Baxter I."/>
            <person name="Schmutz J."/>
            <person name="Brutnell T."/>
            <person name="Kellogg E."/>
        </authorList>
    </citation>
    <scope>NUCLEOTIDE SEQUENCE [LARGE SCALE GENOMIC DNA]</scope>
</reference>
<dbReference type="Proteomes" id="UP000298652">
    <property type="component" value="Chromosome 4"/>
</dbReference>
<organism evidence="2 3">
    <name type="scientific">Setaria viridis</name>
    <name type="common">Green bristlegrass</name>
    <name type="synonym">Setaria italica subsp. viridis</name>
    <dbReference type="NCBI Taxonomy" id="4556"/>
    <lineage>
        <taxon>Eukaryota</taxon>
        <taxon>Viridiplantae</taxon>
        <taxon>Streptophyta</taxon>
        <taxon>Embryophyta</taxon>
        <taxon>Tracheophyta</taxon>
        <taxon>Spermatophyta</taxon>
        <taxon>Magnoliopsida</taxon>
        <taxon>Liliopsida</taxon>
        <taxon>Poales</taxon>
        <taxon>Poaceae</taxon>
        <taxon>PACMAD clade</taxon>
        <taxon>Panicoideae</taxon>
        <taxon>Panicodae</taxon>
        <taxon>Paniceae</taxon>
        <taxon>Cenchrinae</taxon>
        <taxon>Setaria</taxon>
    </lineage>
</organism>
<sequence>MVPDNSSGGDRLAKPAANPQPRDDQQVTPEEVADMTTSTSDGNCFHWLWNLIKTRITGASQHYSPLHDPRFRPINDPLDPVQGLAASERGSRACCF</sequence>
<name>A0A4U6VEW8_SETVI</name>
<dbReference type="Gramene" id="TKW22637">
    <property type="protein sequence ID" value="TKW22637"/>
    <property type="gene ID" value="SEVIR_4G241600v2"/>
</dbReference>
<evidence type="ECO:0000256" key="1">
    <source>
        <dbReference type="SAM" id="MobiDB-lite"/>
    </source>
</evidence>
<proteinExistence type="predicted"/>
<feature type="region of interest" description="Disordered" evidence="1">
    <location>
        <begin position="1"/>
        <end position="42"/>
    </location>
</feature>
<protein>
    <submittedName>
        <fullName evidence="2">Uncharacterized protein</fullName>
    </submittedName>
</protein>
<gene>
    <name evidence="2" type="ORF">SEVIR_4G241600v2</name>
</gene>
<keyword evidence="3" id="KW-1185">Reference proteome</keyword>
<dbReference type="AlphaFoldDB" id="A0A4U6VEW8"/>
<accession>A0A4U6VEW8</accession>
<evidence type="ECO:0000313" key="2">
    <source>
        <dbReference type="EMBL" id="TKW22637.1"/>
    </source>
</evidence>
<dbReference type="EMBL" id="CM016555">
    <property type="protein sequence ID" value="TKW22637.1"/>
    <property type="molecule type" value="Genomic_DNA"/>
</dbReference>
<evidence type="ECO:0000313" key="3">
    <source>
        <dbReference type="Proteomes" id="UP000298652"/>
    </source>
</evidence>